<comment type="similarity">
    <text evidence="2">Belongs to the major facilitator superfamily. Nitrate/nitrite porter (TC 2.A.1.8) family.</text>
</comment>
<keyword evidence="6" id="KW-0534">Nitrate assimilation</keyword>
<keyword evidence="5 9" id="KW-1133">Transmembrane helix</keyword>
<dbReference type="Proteomes" id="UP001438707">
    <property type="component" value="Unassembled WGS sequence"/>
</dbReference>
<evidence type="ECO:0000256" key="5">
    <source>
        <dbReference type="ARBA" id="ARBA00022989"/>
    </source>
</evidence>
<keyword evidence="4 9" id="KW-0812">Transmembrane</keyword>
<keyword evidence="7 9" id="KW-0472">Membrane</keyword>
<feature type="transmembrane region" description="Helical" evidence="9">
    <location>
        <begin position="69"/>
        <end position="88"/>
    </location>
</feature>
<dbReference type="Gene3D" id="1.20.1250.20">
    <property type="entry name" value="MFS general substrate transporter like domains"/>
    <property type="match status" value="2"/>
</dbReference>
<dbReference type="GO" id="GO:0042128">
    <property type="term" value="P:nitrate assimilation"/>
    <property type="evidence" value="ECO:0007669"/>
    <property type="project" value="UniProtKB-KW"/>
</dbReference>
<dbReference type="AlphaFoldDB" id="A0AAW1SC31"/>
<feature type="transmembrane region" description="Helical" evidence="9">
    <location>
        <begin position="131"/>
        <end position="154"/>
    </location>
</feature>
<evidence type="ECO:0000256" key="8">
    <source>
        <dbReference type="SAM" id="MobiDB-lite"/>
    </source>
</evidence>
<evidence type="ECO:0000313" key="11">
    <source>
        <dbReference type="EMBL" id="KAK9842928.1"/>
    </source>
</evidence>
<evidence type="ECO:0000256" key="6">
    <source>
        <dbReference type="ARBA" id="ARBA00023063"/>
    </source>
</evidence>
<protein>
    <recommendedName>
        <fullName evidence="10">Major facilitator superfamily (MFS) profile domain-containing protein</fullName>
    </recommendedName>
</protein>
<evidence type="ECO:0000259" key="10">
    <source>
        <dbReference type="PROSITE" id="PS50850"/>
    </source>
</evidence>
<evidence type="ECO:0000256" key="7">
    <source>
        <dbReference type="ARBA" id="ARBA00023136"/>
    </source>
</evidence>
<evidence type="ECO:0000256" key="9">
    <source>
        <dbReference type="SAM" id="Phobius"/>
    </source>
</evidence>
<comment type="subcellular location">
    <subcellularLocation>
        <location evidence="1">Membrane</location>
        <topology evidence="1">Multi-pass membrane protein</topology>
    </subcellularLocation>
</comment>
<dbReference type="InterPro" id="IPR044772">
    <property type="entry name" value="NO3_transporter"/>
</dbReference>
<name>A0AAW1SC31_9CHLO</name>
<evidence type="ECO:0000313" key="12">
    <source>
        <dbReference type="Proteomes" id="UP001438707"/>
    </source>
</evidence>
<feature type="domain" description="Major facilitator superfamily (MFS) profile" evidence="10">
    <location>
        <begin position="66"/>
        <end position="476"/>
    </location>
</feature>
<evidence type="ECO:0000256" key="2">
    <source>
        <dbReference type="ARBA" id="ARBA00008432"/>
    </source>
</evidence>
<evidence type="ECO:0000256" key="4">
    <source>
        <dbReference type="ARBA" id="ARBA00022692"/>
    </source>
</evidence>
<dbReference type="GO" id="GO:1990351">
    <property type="term" value="C:transporter complex"/>
    <property type="evidence" value="ECO:0007669"/>
    <property type="project" value="UniProtKB-ARBA"/>
</dbReference>
<dbReference type="PANTHER" id="PTHR23515">
    <property type="entry name" value="HIGH-AFFINITY NITRATE TRANSPORTER 2.3"/>
    <property type="match status" value="1"/>
</dbReference>
<feature type="transmembrane region" description="Helical" evidence="9">
    <location>
        <begin position="353"/>
        <end position="376"/>
    </location>
</feature>
<dbReference type="InterPro" id="IPR036259">
    <property type="entry name" value="MFS_trans_sf"/>
</dbReference>
<feature type="transmembrane region" description="Helical" evidence="9">
    <location>
        <begin position="382"/>
        <end position="403"/>
    </location>
</feature>
<sequence length="558" mass="60696">MADFHDDSAHAPKGGVMGGTQGEHTNEKQIAHAFEDDVPKFGYPVDSEHKAKTLRLFSFARPHYLSFHLNWIAFFTVFMSAYAAAPIVEYIRDDLNLTQFQANVAGVVTTSGTVFARVAMGQVCDSFGPRYAYGFLLMLTSSFVFGISVVHNAAGYIASRLLIGIALAGFVTCQFWASMLFSPNVVGIANAVAGGWGNAGGGVIQIVMPYIVYGLSKHHFTFVAWRLAFYVPASMHIIIALLIILLGQDLPDGNYHLLKRTGKMQKAKPLRQFWNGITNYRMWGLAACYAYSFGVELTLDNALAPYLTNQFGFSITKAGNLAAIFGIMNFGARPAGGILSDVLGKRFGIRGRIWALFLVFSLGGFFTAMTGVLAFRPFKVTLAMYILAGIFLEATCGAVYGVVPFVSRRSLGMVCGLVSAGGAIGGVMNQAIFFLKSPSMSGYITPYNGIKWMGTVACGVAILGISTIYFPMWGGMFLPAKAGYTEEDYYFSEYTEAEREEGLHLASSKFAHESRSMRGMKRLMQWQQQHGDVLATGGRDSPLDSNPKDLKSSGPAVV</sequence>
<feature type="transmembrane region" description="Helical" evidence="9">
    <location>
        <begin position="100"/>
        <end position="119"/>
    </location>
</feature>
<feature type="region of interest" description="Disordered" evidence="8">
    <location>
        <begin position="534"/>
        <end position="558"/>
    </location>
</feature>
<keyword evidence="3" id="KW-0813">Transport</keyword>
<feature type="transmembrane region" description="Helical" evidence="9">
    <location>
        <begin position="193"/>
        <end position="215"/>
    </location>
</feature>
<proteinExistence type="inferred from homology"/>
<dbReference type="InterPro" id="IPR011701">
    <property type="entry name" value="MFS"/>
</dbReference>
<reference evidence="11 12" key="1">
    <citation type="journal article" date="2024" name="Nat. Commun.">
        <title>Phylogenomics reveals the evolutionary origins of lichenization in chlorophyte algae.</title>
        <authorList>
            <person name="Puginier C."/>
            <person name="Libourel C."/>
            <person name="Otte J."/>
            <person name="Skaloud P."/>
            <person name="Haon M."/>
            <person name="Grisel S."/>
            <person name="Petersen M."/>
            <person name="Berrin J.G."/>
            <person name="Delaux P.M."/>
            <person name="Dal Grande F."/>
            <person name="Keller J."/>
        </authorList>
    </citation>
    <scope>NUCLEOTIDE SEQUENCE [LARGE SCALE GENOMIC DNA]</scope>
    <source>
        <strain evidence="11 12">SAG 2145</strain>
    </source>
</reference>
<dbReference type="Pfam" id="PF07690">
    <property type="entry name" value="MFS_1"/>
    <property type="match status" value="1"/>
</dbReference>
<feature type="compositionally biased region" description="Basic and acidic residues" evidence="8">
    <location>
        <begin position="1"/>
        <end position="10"/>
    </location>
</feature>
<dbReference type="InterPro" id="IPR020846">
    <property type="entry name" value="MFS_dom"/>
</dbReference>
<feature type="transmembrane region" description="Helical" evidence="9">
    <location>
        <begin position="410"/>
        <end position="432"/>
    </location>
</feature>
<dbReference type="PROSITE" id="PS50850">
    <property type="entry name" value="MFS"/>
    <property type="match status" value="1"/>
</dbReference>
<evidence type="ECO:0000256" key="1">
    <source>
        <dbReference type="ARBA" id="ARBA00004141"/>
    </source>
</evidence>
<feature type="region of interest" description="Disordered" evidence="8">
    <location>
        <begin position="1"/>
        <end position="22"/>
    </location>
</feature>
<evidence type="ECO:0000256" key="3">
    <source>
        <dbReference type="ARBA" id="ARBA00022448"/>
    </source>
</evidence>
<accession>A0AAW1SC31</accession>
<feature type="transmembrane region" description="Helical" evidence="9">
    <location>
        <begin position="227"/>
        <end position="247"/>
    </location>
</feature>
<feature type="transmembrane region" description="Helical" evidence="9">
    <location>
        <begin position="452"/>
        <end position="472"/>
    </location>
</feature>
<dbReference type="EMBL" id="JALJOS010000002">
    <property type="protein sequence ID" value="KAK9842928.1"/>
    <property type="molecule type" value="Genomic_DNA"/>
</dbReference>
<feature type="transmembrane region" description="Helical" evidence="9">
    <location>
        <begin position="311"/>
        <end position="332"/>
    </location>
</feature>
<comment type="caution">
    <text evidence="11">The sequence shown here is derived from an EMBL/GenBank/DDBJ whole genome shotgun (WGS) entry which is preliminary data.</text>
</comment>
<feature type="transmembrane region" description="Helical" evidence="9">
    <location>
        <begin position="161"/>
        <end position="181"/>
    </location>
</feature>
<gene>
    <name evidence="11" type="ORF">WJX74_004522</name>
</gene>
<dbReference type="GO" id="GO:0015112">
    <property type="term" value="F:nitrate transmembrane transporter activity"/>
    <property type="evidence" value="ECO:0007669"/>
    <property type="project" value="InterPro"/>
</dbReference>
<dbReference type="SUPFAM" id="SSF103473">
    <property type="entry name" value="MFS general substrate transporter"/>
    <property type="match status" value="1"/>
</dbReference>
<dbReference type="GO" id="GO:0016020">
    <property type="term" value="C:membrane"/>
    <property type="evidence" value="ECO:0007669"/>
    <property type="project" value="UniProtKB-SubCell"/>
</dbReference>
<dbReference type="FunFam" id="1.20.1250.20:FF:000053">
    <property type="entry name" value="Nitrate transporter 2.1"/>
    <property type="match status" value="1"/>
</dbReference>
<dbReference type="CDD" id="cd17341">
    <property type="entry name" value="MFS_NRT2_like"/>
    <property type="match status" value="1"/>
</dbReference>
<organism evidence="11 12">
    <name type="scientific">Apatococcus lobatus</name>
    <dbReference type="NCBI Taxonomy" id="904363"/>
    <lineage>
        <taxon>Eukaryota</taxon>
        <taxon>Viridiplantae</taxon>
        <taxon>Chlorophyta</taxon>
        <taxon>core chlorophytes</taxon>
        <taxon>Trebouxiophyceae</taxon>
        <taxon>Chlorellales</taxon>
        <taxon>Chlorellaceae</taxon>
        <taxon>Apatococcus</taxon>
    </lineage>
</organism>
<keyword evidence="12" id="KW-1185">Reference proteome</keyword>